<dbReference type="Proteomes" id="UP000049127">
    <property type="component" value="Unassembled WGS sequence"/>
</dbReference>
<sequence length="210" mass="22802">MRISEKTCEDFVDVLASKSAVPGGGGAAALTGAIGIALGSMVCNLTIGKKKYAEHEESVRSILEKARSLEKDLIGMIDEDAECFLPLSKAYGLPSSTDEEKKIKSETMENALKKACEVPIKIVKVCYESIKLHEDLVDKGSRLAISDIGVGVQCLRAAILSGQLNVLININSIKDEKYVNEVRNEINSLVEEGVKICDEVYLKVEKALNK</sequence>
<feature type="domain" description="Cyclodeaminase/cyclohydrolase" evidence="2">
    <location>
        <begin position="7"/>
        <end position="187"/>
    </location>
</feature>
<evidence type="ECO:0000256" key="1">
    <source>
        <dbReference type="SAM" id="Phobius"/>
    </source>
</evidence>
<keyword evidence="1" id="KW-0812">Transmembrane</keyword>
<dbReference type="OrthoDB" id="7959174at2"/>
<dbReference type="InterPro" id="IPR036178">
    <property type="entry name" value="Formintransfe-cycloase-like_sf"/>
</dbReference>
<organism evidence="3 4">
    <name type="scientific">Paraclostridium sordellii</name>
    <name type="common">Clostridium sordellii</name>
    <dbReference type="NCBI Taxonomy" id="1505"/>
    <lineage>
        <taxon>Bacteria</taxon>
        <taxon>Bacillati</taxon>
        <taxon>Bacillota</taxon>
        <taxon>Clostridia</taxon>
        <taxon>Peptostreptococcales</taxon>
        <taxon>Peptostreptococcaceae</taxon>
        <taxon>Paraclostridium</taxon>
    </lineage>
</organism>
<dbReference type="AlphaFoldDB" id="A0A0C7GD91"/>
<feature type="transmembrane region" description="Helical" evidence="1">
    <location>
        <begin position="27"/>
        <end position="47"/>
    </location>
</feature>
<dbReference type="EC" id="3.5.4.9" evidence="3"/>
<accession>A0A0C7GD91</accession>
<dbReference type="Pfam" id="PF04961">
    <property type="entry name" value="FTCD_C"/>
    <property type="match status" value="1"/>
</dbReference>
<keyword evidence="1" id="KW-0472">Membrane</keyword>
<dbReference type="SUPFAM" id="SSF101262">
    <property type="entry name" value="Methenyltetrahydrofolate cyclohydrolase-like"/>
    <property type="match status" value="1"/>
</dbReference>
<reference evidence="3 4" key="1">
    <citation type="submission" date="2015-01" db="EMBL/GenBank/DDBJ databases">
        <authorList>
            <person name="Aslett A.Martin."/>
            <person name="De Silva Nishadi"/>
        </authorList>
    </citation>
    <scope>NUCLEOTIDE SEQUENCE [LARGE SCALE GENOMIC DNA]</scope>
    <source>
        <strain evidence="3 4">R28058</strain>
    </source>
</reference>
<evidence type="ECO:0000313" key="4">
    <source>
        <dbReference type="Proteomes" id="UP000049127"/>
    </source>
</evidence>
<dbReference type="RefSeq" id="WP_055343067.1">
    <property type="nucleotide sequence ID" value="NZ_CDNI01000023.1"/>
</dbReference>
<dbReference type="InterPro" id="IPR007044">
    <property type="entry name" value="Cyclodeamin/CycHdrlase"/>
</dbReference>
<name>A0A0C7GD91_PARSO</name>
<dbReference type="EMBL" id="CEKZ01000023">
    <property type="protein sequence ID" value="CEQ05121.1"/>
    <property type="molecule type" value="Genomic_DNA"/>
</dbReference>
<proteinExistence type="predicted"/>
<dbReference type="GO" id="GO:0004477">
    <property type="term" value="F:methenyltetrahydrofolate cyclohydrolase activity"/>
    <property type="evidence" value="ECO:0007669"/>
    <property type="project" value="UniProtKB-EC"/>
</dbReference>
<evidence type="ECO:0000313" key="3">
    <source>
        <dbReference type="EMBL" id="CEQ05121.1"/>
    </source>
</evidence>
<protein>
    <submittedName>
        <fullName evidence="3">Methenyltetrahydrofolate cyclohydrolase (5)</fullName>
        <ecNumber evidence="3">3.5.4.9</ecNumber>
    </submittedName>
</protein>
<gene>
    <name evidence="3" type="primary">fchA_2</name>
    <name evidence="3" type="ORF">R28058_28381</name>
</gene>
<dbReference type="Gene3D" id="1.20.120.680">
    <property type="entry name" value="Formiminotetrahydrofolate cyclodeaminase monomer, up-and-down helical bundle"/>
    <property type="match status" value="1"/>
</dbReference>
<keyword evidence="1" id="KW-1133">Transmembrane helix</keyword>
<keyword evidence="3" id="KW-0378">Hydrolase</keyword>
<evidence type="ECO:0000259" key="2">
    <source>
        <dbReference type="Pfam" id="PF04961"/>
    </source>
</evidence>